<evidence type="ECO:0000313" key="2">
    <source>
        <dbReference type="EMBL" id="KAF5343774.1"/>
    </source>
</evidence>
<evidence type="ECO:0000256" key="1">
    <source>
        <dbReference type="SAM" id="Phobius"/>
    </source>
</evidence>
<dbReference type="SMART" id="SM00320">
    <property type="entry name" value="WD40"/>
    <property type="match status" value="4"/>
</dbReference>
<keyword evidence="3" id="KW-1185">Reference proteome</keyword>
<sequence length="349" mass="38443">MPSQLIWQPTSSITLRPDQYSDGISAMAFSVDGRFLAVASGRRTEIWDTASDTPYLVGLTPEGSDIILCINWLRTRSTLISGHENGDIFMIGRVHCVQSFRNEPVVALSLFEDKFLAVLTASNVQLWDVDLRGRTVPPFLPCDLGELIGSSRPQSIHWLGAQRLVISYPGTILVEWKVHFAPLSLAPSFRLGAHHSVDGVLADISPDNVVLVADLARNRYMMISLNSPSALAVVLHRPRRMPSITAASRAGFASKYIVEESDGNIYLWDPSCHRYQAIVTANPPVTALACTSVNSSSKVAFTGANGEVEIWRNRHVGIASSLWVMGTWCIQMFMYILALVTVTAWWASN</sequence>
<dbReference type="EMBL" id="JAACJM010000134">
    <property type="protein sequence ID" value="KAF5343774.1"/>
    <property type="molecule type" value="Genomic_DNA"/>
</dbReference>
<reference evidence="2 3" key="1">
    <citation type="journal article" date="2020" name="ISME J.">
        <title>Uncovering the hidden diversity of litter-decomposition mechanisms in mushroom-forming fungi.</title>
        <authorList>
            <person name="Floudas D."/>
            <person name="Bentzer J."/>
            <person name="Ahren D."/>
            <person name="Johansson T."/>
            <person name="Persson P."/>
            <person name="Tunlid A."/>
        </authorList>
    </citation>
    <scope>NUCLEOTIDE SEQUENCE [LARGE SCALE GENOMIC DNA]</scope>
    <source>
        <strain evidence="2 3">CBS 291.85</strain>
    </source>
</reference>
<accession>A0A8H5CL61</accession>
<dbReference type="Pfam" id="PF00400">
    <property type="entry name" value="WD40"/>
    <property type="match status" value="1"/>
</dbReference>
<protein>
    <recommendedName>
        <fullName evidence="4">WD40 repeat-like protein</fullName>
    </recommendedName>
</protein>
<dbReference type="Proteomes" id="UP000559256">
    <property type="component" value="Unassembled WGS sequence"/>
</dbReference>
<keyword evidence="1" id="KW-0812">Transmembrane</keyword>
<dbReference type="InterPro" id="IPR001680">
    <property type="entry name" value="WD40_rpt"/>
</dbReference>
<comment type="caution">
    <text evidence="2">The sequence shown here is derived from an EMBL/GenBank/DDBJ whole genome shotgun (WGS) entry which is preliminary data.</text>
</comment>
<dbReference type="SUPFAM" id="SSF50978">
    <property type="entry name" value="WD40 repeat-like"/>
    <property type="match status" value="1"/>
</dbReference>
<name>A0A8H5CL61_9AGAR</name>
<keyword evidence="1" id="KW-0472">Membrane</keyword>
<evidence type="ECO:0008006" key="4">
    <source>
        <dbReference type="Google" id="ProtNLM"/>
    </source>
</evidence>
<dbReference type="AlphaFoldDB" id="A0A8H5CL61"/>
<keyword evidence="1" id="KW-1133">Transmembrane helix</keyword>
<evidence type="ECO:0000313" key="3">
    <source>
        <dbReference type="Proteomes" id="UP000559256"/>
    </source>
</evidence>
<feature type="transmembrane region" description="Helical" evidence="1">
    <location>
        <begin position="322"/>
        <end position="347"/>
    </location>
</feature>
<dbReference type="InterPro" id="IPR015943">
    <property type="entry name" value="WD40/YVTN_repeat-like_dom_sf"/>
</dbReference>
<organism evidence="2 3">
    <name type="scientific">Tetrapyrgos nigripes</name>
    <dbReference type="NCBI Taxonomy" id="182062"/>
    <lineage>
        <taxon>Eukaryota</taxon>
        <taxon>Fungi</taxon>
        <taxon>Dikarya</taxon>
        <taxon>Basidiomycota</taxon>
        <taxon>Agaricomycotina</taxon>
        <taxon>Agaricomycetes</taxon>
        <taxon>Agaricomycetidae</taxon>
        <taxon>Agaricales</taxon>
        <taxon>Marasmiineae</taxon>
        <taxon>Marasmiaceae</taxon>
        <taxon>Tetrapyrgos</taxon>
    </lineage>
</organism>
<dbReference type="InterPro" id="IPR036322">
    <property type="entry name" value="WD40_repeat_dom_sf"/>
</dbReference>
<dbReference type="Gene3D" id="2.130.10.10">
    <property type="entry name" value="YVTN repeat-like/Quinoprotein amine dehydrogenase"/>
    <property type="match status" value="1"/>
</dbReference>
<proteinExistence type="predicted"/>
<gene>
    <name evidence="2" type="ORF">D9758_015359</name>
</gene>